<name>A0AA91TMU7_NIACI</name>
<dbReference type="EMBL" id="NPBQ01000144">
    <property type="protein sequence ID" value="PAD80717.1"/>
    <property type="molecule type" value="Genomic_DNA"/>
</dbReference>
<keyword evidence="2" id="KW-0862">Zinc</keyword>
<dbReference type="AlphaFoldDB" id="A0AA91TMU7"/>
<dbReference type="SUPFAM" id="SSF50129">
    <property type="entry name" value="GroES-like"/>
    <property type="match status" value="1"/>
</dbReference>
<dbReference type="PANTHER" id="PTHR43401:SF2">
    <property type="entry name" value="L-THREONINE 3-DEHYDROGENASE"/>
    <property type="match status" value="1"/>
</dbReference>
<dbReference type="RefSeq" id="WP_095334199.1">
    <property type="nucleotide sequence ID" value="NZ_CP026033.1"/>
</dbReference>
<dbReference type="Gene3D" id="3.40.50.720">
    <property type="entry name" value="NAD(P)-binding Rossmann-like Domain"/>
    <property type="match status" value="1"/>
</dbReference>
<evidence type="ECO:0000313" key="5">
    <source>
        <dbReference type="EMBL" id="PAD80717.1"/>
    </source>
</evidence>
<reference evidence="5 6" key="1">
    <citation type="submission" date="2017-07" db="EMBL/GenBank/DDBJ databases">
        <title>Isolation and whole genome analysis of endospore-forming bacteria from heroin.</title>
        <authorList>
            <person name="Kalinowski J."/>
            <person name="Ahrens B."/>
            <person name="Al-Dilaimi A."/>
            <person name="Winkler A."/>
            <person name="Wibberg D."/>
            <person name="Schleenbecker U."/>
            <person name="Ruckert C."/>
            <person name="Wolfel R."/>
            <person name="Grass G."/>
        </authorList>
    </citation>
    <scope>NUCLEOTIDE SEQUENCE [LARGE SCALE GENOMIC DNA]</scope>
    <source>
        <strain evidence="5 6">7521-2</strain>
    </source>
</reference>
<dbReference type="InterPro" id="IPR013154">
    <property type="entry name" value="ADH-like_N"/>
</dbReference>
<dbReference type="GO" id="GO:0016491">
    <property type="term" value="F:oxidoreductase activity"/>
    <property type="evidence" value="ECO:0007669"/>
    <property type="project" value="UniProtKB-KW"/>
</dbReference>
<dbReference type="InterPro" id="IPR011032">
    <property type="entry name" value="GroES-like_sf"/>
</dbReference>
<dbReference type="InterPro" id="IPR020843">
    <property type="entry name" value="ER"/>
</dbReference>
<feature type="domain" description="Enoyl reductase (ER)" evidence="4">
    <location>
        <begin position="4"/>
        <end position="334"/>
    </location>
</feature>
<sequence length="336" mass="36763">MKVGAYVNSMQVEMIEREIPTPKEGEALIKVSYAGICGTDMMIYHGLHPRAKAPLILGHEFSGVVEEVVENEQIKKGDKVTVEPLLSCGKCAACTNGQMHVCEKLRYIGIDQDGGFAEYTTIPINRLRVLPDGVTEKEAAMLEPLAVAIHTVRRSNMKVGDTIAILGAGPIGLLIALIAERAGAGKIFISDVSTMRLKIARDMGYEGIDAKTMDIVQIVKDSTNGVGADVVFEVAGNQITANQMIDCIKYQGEITVVSVYKKPPTINLASMHFREISLKTTRCYSSDDFTKAIELLGQRNIDLNPLVSHVLPLEDIKQGFDLMEKPDESLKILFKP</sequence>
<comment type="caution">
    <text evidence="5">The sequence shown here is derived from an EMBL/GenBank/DDBJ whole genome shotgun (WGS) entry which is preliminary data.</text>
</comment>
<dbReference type="InterPro" id="IPR050129">
    <property type="entry name" value="Zn_alcohol_dh"/>
</dbReference>
<protein>
    <submittedName>
        <fullName evidence="5">Zinc-binding dehydrogenase</fullName>
    </submittedName>
</protein>
<evidence type="ECO:0000256" key="1">
    <source>
        <dbReference type="ARBA" id="ARBA00022723"/>
    </source>
</evidence>
<dbReference type="Gene3D" id="3.90.180.10">
    <property type="entry name" value="Medium-chain alcohol dehydrogenases, catalytic domain"/>
    <property type="match status" value="1"/>
</dbReference>
<dbReference type="InterPro" id="IPR036291">
    <property type="entry name" value="NAD(P)-bd_dom_sf"/>
</dbReference>
<accession>A0AA91TMU7</accession>
<keyword evidence="3" id="KW-0560">Oxidoreductase</keyword>
<dbReference type="SUPFAM" id="SSF51735">
    <property type="entry name" value="NAD(P)-binding Rossmann-fold domains"/>
    <property type="match status" value="1"/>
</dbReference>
<evidence type="ECO:0000259" key="4">
    <source>
        <dbReference type="SMART" id="SM00829"/>
    </source>
</evidence>
<keyword evidence="1" id="KW-0479">Metal-binding</keyword>
<dbReference type="PANTHER" id="PTHR43401">
    <property type="entry name" value="L-THREONINE 3-DEHYDROGENASE"/>
    <property type="match status" value="1"/>
</dbReference>
<proteinExistence type="predicted"/>
<evidence type="ECO:0000256" key="3">
    <source>
        <dbReference type="ARBA" id="ARBA00023002"/>
    </source>
</evidence>
<dbReference type="InterPro" id="IPR013149">
    <property type="entry name" value="ADH-like_C"/>
</dbReference>
<dbReference type="SMART" id="SM00829">
    <property type="entry name" value="PKS_ER"/>
    <property type="match status" value="1"/>
</dbReference>
<dbReference type="Pfam" id="PF08240">
    <property type="entry name" value="ADH_N"/>
    <property type="match status" value="1"/>
</dbReference>
<organism evidence="5 6">
    <name type="scientific">Niallia circulans</name>
    <name type="common">Bacillus circulans</name>
    <dbReference type="NCBI Taxonomy" id="1397"/>
    <lineage>
        <taxon>Bacteria</taxon>
        <taxon>Bacillati</taxon>
        <taxon>Bacillota</taxon>
        <taxon>Bacilli</taxon>
        <taxon>Bacillales</taxon>
        <taxon>Bacillaceae</taxon>
        <taxon>Niallia</taxon>
    </lineage>
</organism>
<dbReference type="GO" id="GO:0046872">
    <property type="term" value="F:metal ion binding"/>
    <property type="evidence" value="ECO:0007669"/>
    <property type="project" value="UniProtKB-KW"/>
</dbReference>
<evidence type="ECO:0000313" key="6">
    <source>
        <dbReference type="Proteomes" id="UP000216961"/>
    </source>
</evidence>
<dbReference type="Pfam" id="PF00107">
    <property type="entry name" value="ADH_zinc_N"/>
    <property type="match status" value="1"/>
</dbReference>
<gene>
    <name evidence="5" type="ORF">CHH57_23505</name>
</gene>
<evidence type="ECO:0000256" key="2">
    <source>
        <dbReference type="ARBA" id="ARBA00022833"/>
    </source>
</evidence>
<dbReference type="Proteomes" id="UP000216961">
    <property type="component" value="Unassembled WGS sequence"/>
</dbReference>